<dbReference type="EMBL" id="DXBS01000005">
    <property type="protein sequence ID" value="HIZ23905.1"/>
    <property type="molecule type" value="Genomic_DNA"/>
</dbReference>
<dbReference type="SUPFAM" id="SSF53448">
    <property type="entry name" value="Nucleotide-diphospho-sugar transferases"/>
    <property type="match status" value="1"/>
</dbReference>
<dbReference type="InterPro" id="IPR001173">
    <property type="entry name" value="Glyco_trans_2-like"/>
</dbReference>
<evidence type="ECO:0000259" key="3">
    <source>
        <dbReference type="Pfam" id="PF00535"/>
    </source>
</evidence>
<proteinExistence type="predicted"/>
<dbReference type="Proteomes" id="UP000824044">
    <property type="component" value="Unassembled WGS sequence"/>
</dbReference>
<protein>
    <submittedName>
        <fullName evidence="4">Glycosyltransferase</fullName>
        <ecNumber evidence="4">2.4.-.-</ecNumber>
    </submittedName>
</protein>
<dbReference type="EC" id="2.4.-.-" evidence="4"/>
<dbReference type="PANTHER" id="PTHR22916:SF51">
    <property type="entry name" value="GLYCOSYLTRANSFERASE EPSH-RELATED"/>
    <property type="match status" value="1"/>
</dbReference>
<evidence type="ECO:0000256" key="1">
    <source>
        <dbReference type="ARBA" id="ARBA00022676"/>
    </source>
</evidence>
<organism evidence="4 5">
    <name type="scientific">Candidatus Gallimonas intestinigallinarum</name>
    <dbReference type="NCBI Taxonomy" id="2838604"/>
    <lineage>
        <taxon>Bacteria</taxon>
        <taxon>Bacillati</taxon>
        <taxon>Bacillota</taxon>
        <taxon>Clostridia</taxon>
        <taxon>Candidatus Gallimonas</taxon>
    </lineage>
</organism>
<feature type="domain" description="Glycosyltransferase 2-like" evidence="3">
    <location>
        <begin position="3"/>
        <end position="157"/>
    </location>
</feature>
<sequence length="332" mass="38458">MVSIIIPVYNCERFLDRCVESLVAQTCSEIEILLVNDGSKDGSLAVCRKWEARDKRVIVIDRPNGGVSAARNAGLDRARGDYIAFVDADDYVESTMYEKLVGVARERGADLVFCRYEKFDEHGEVTRIDERAELLGLEQKNVAPFVYNGDKDLIGGFVWRSLFSAALVKNGRFPLDQAINGVAVGEDVIFLLNAILRARKVCFLNERLYHYYRPATWSAKYVLNDSYSLCMRRYVLALQNVLHAFGEDDLAASQNFYAYDIVASQYIAFRSNYRRDLKRLLKTDEFYRKATERENLDAYRKIYRPDSLKKKIRFFLLRHHMFTAYKLMRKFA</sequence>
<comment type="caution">
    <text evidence="4">The sequence shown here is derived from an EMBL/GenBank/DDBJ whole genome shotgun (WGS) entry which is preliminary data.</text>
</comment>
<evidence type="ECO:0000313" key="4">
    <source>
        <dbReference type="EMBL" id="HIZ23905.1"/>
    </source>
</evidence>
<dbReference type="GO" id="GO:0016757">
    <property type="term" value="F:glycosyltransferase activity"/>
    <property type="evidence" value="ECO:0007669"/>
    <property type="project" value="UniProtKB-KW"/>
</dbReference>
<dbReference type="PANTHER" id="PTHR22916">
    <property type="entry name" value="GLYCOSYLTRANSFERASE"/>
    <property type="match status" value="1"/>
</dbReference>
<accession>A0A9D2DVL0</accession>
<dbReference type="InterPro" id="IPR029044">
    <property type="entry name" value="Nucleotide-diphossugar_trans"/>
</dbReference>
<gene>
    <name evidence="4" type="ORF">H9812_00295</name>
</gene>
<evidence type="ECO:0000313" key="5">
    <source>
        <dbReference type="Proteomes" id="UP000824044"/>
    </source>
</evidence>
<dbReference type="CDD" id="cd00761">
    <property type="entry name" value="Glyco_tranf_GTA_type"/>
    <property type="match status" value="1"/>
</dbReference>
<keyword evidence="2 4" id="KW-0808">Transferase</keyword>
<name>A0A9D2DVL0_9FIRM</name>
<dbReference type="AlphaFoldDB" id="A0A9D2DVL0"/>
<reference evidence="4" key="1">
    <citation type="journal article" date="2021" name="PeerJ">
        <title>Extensive microbial diversity within the chicken gut microbiome revealed by metagenomics and culture.</title>
        <authorList>
            <person name="Gilroy R."/>
            <person name="Ravi A."/>
            <person name="Getino M."/>
            <person name="Pursley I."/>
            <person name="Horton D.L."/>
            <person name="Alikhan N.F."/>
            <person name="Baker D."/>
            <person name="Gharbi K."/>
            <person name="Hall N."/>
            <person name="Watson M."/>
            <person name="Adriaenssens E.M."/>
            <person name="Foster-Nyarko E."/>
            <person name="Jarju S."/>
            <person name="Secka A."/>
            <person name="Antonio M."/>
            <person name="Oren A."/>
            <person name="Chaudhuri R.R."/>
            <person name="La Ragione R."/>
            <person name="Hildebrand F."/>
            <person name="Pallen M.J."/>
        </authorList>
    </citation>
    <scope>NUCLEOTIDE SEQUENCE</scope>
    <source>
        <strain evidence="4">CHK33-5263</strain>
    </source>
</reference>
<reference evidence="4" key="2">
    <citation type="submission" date="2021-04" db="EMBL/GenBank/DDBJ databases">
        <authorList>
            <person name="Gilroy R."/>
        </authorList>
    </citation>
    <scope>NUCLEOTIDE SEQUENCE</scope>
    <source>
        <strain evidence="4">CHK33-5263</strain>
    </source>
</reference>
<keyword evidence="1 4" id="KW-0328">Glycosyltransferase</keyword>
<evidence type="ECO:0000256" key="2">
    <source>
        <dbReference type="ARBA" id="ARBA00022679"/>
    </source>
</evidence>
<dbReference type="Gene3D" id="3.90.550.10">
    <property type="entry name" value="Spore Coat Polysaccharide Biosynthesis Protein SpsA, Chain A"/>
    <property type="match status" value="1"/>
</dbReference>
<dbReference type="Pfam" id="PF00535">
    <property type="entry name" value="Glycos_transf_2"/>
    <property type="match status" value="1"/>
</dbReference>